<proteinExistence type="predicted"/>
<dbReference type="InterPro" id="IPR011990">
    <property type="entry name" value="TPR-like_helical_dom_sf"/>
</dbReference>
<comment type="caution">
    <text evidence="2">The sequence shown here is derived from an EMBL/GenBank/DDBJ whole genome shotgun (WGS) entry which is preliminary data.</text>
</comment>
<dbReference type="AlphaFoldDB" id="A0A9D2UJN5"/>
<accession>A0A9D2UJN5</accession>
<sequence length="219" mass="24763">MNNDDFRRLVTGHHTFDDDDMAAADALLKAYPYLQALRAMRLKALLAAGKITDGSETNDAIYLPDRKRFYAWAMSDRPRQQQSTGQTNSRTIDLIDSFLNMASQHTAADYTDDADNDRQSARTGETQTRQTLPATDTIRHAHTDSSASTGGDYSLDEENIDEACFTETLAKIYTKQGRYEKAIEIIRKLSLKYPKKSTYFASQIKTLEELINNNKTETN</sequence>
<evidence type="ECO:0008006" key="4">
    <source>
        <dbReference type="Google" id="ProtNLM"/>
    </source>
</evidence>
<dbReference type="Gene3D" id="1.25.40.10">
    <property type="entry name" value="Tetratricopeptide repeat domain"/>
    <property type="match status" value="1"/>
</dbReference>
<reference evidence="2" key="1">
    <citation type="journal article" date="2021" name="PeerJ">
        <title>Extensive microbial diversity within the chicken gut microbiome revealed by metagenomics and culture.</title>
        <authorList>
            <person name="Gilroy R."/>
            <person name="Ravi A."/>
            <person name="Getino M."/>
            <person name="Pursley I."/>
            <person name="Horton D.L."/>
            <person name="Alikhan N.F."/>
            <person name="Baker D."/>
            <person name="Gharbi K."/>
            <person name="Hall N."/>
            <person name="Watson M."/>
            <person name="Adriaenssens E.M."/>
            <person name="Foster-Nyarko E."/>
            <person name="Jarju S."/>
            <person name="Secka A."/>
            <person name="Antonio M."/>
            <person name="Oren A."/>
            <person name="Chaudhuri R.R."/>
            <person name="La Ragione R."/>
            <person name="Hildebrand F."/>
            <person name="Pallen M.J."/>
        </authorList>
    </citation>
    <scope>NUCLEOTIDE SEQUENCE</scope>
    <source>
        <strain evidence="2">MalCec1-1739</strain>
    </source>
</reference>
<dbReference type="EMBL" id="DWUP01000178">
    <property type="protein sequence ID" value="HJD53566.1"/>
    <property type="molecule type" value="Genomic_DNA"/>
</dbReference>
<reference evidence="2" key="2">
    <citation type="submission" date="2021-04" db="EMBL/GenBank/DDBJ databases">
        <authorList>
            <person name="Gilroy R."/>
        </authorList>
    </citation>
    <scope>NUCLEOTIDE SEQUENCE</scope>
    <source>
        <strain evidence="2">MalCec1-1739</strain>
    </source>
</reference>
<evidence type="ECO:0000313" key="3">
    <source>
        <dbReference type="Proteomes" id="UP000787625"/>
    </source>
</evidence>
<name>A0A9D2UJN5_9BACT</name>
<feature type="compositionally biased region" description="Polar residues" evidence="1">
    <location>
        <begin position="121"/>
        <end position="134"/>
    </location>
</feature>
<organism evidence="2 3">
    <name type="scientific">Candidatus Avibacteroides avistercoris</name>
    <dbReference type="NCBI Taxonomy" id="2840690"/>
    <lineage>
        <taxon>Bacteria</taxon>
        <taxon>Pseudomonadati</taxon>
        <taxon>Bacteroidota</taxon>
        <taxon>Bacteroidia</taxon>
        <taxon>Bacteroidales</taxon>
        <taxon>Bacteroidaceae</taxon>
        <taxon>Bacteroidaceae incertae sedis</taxon>
        <taxon>Candidatus Avibacteroides</taxon>
    </lineage>
</organism>
<evidence type="ECO:0000256" key="1">
    <source>
        <dbReference type="SAM" id="MobiDB-lite"/>
    </source>
</evidence>
<gene>
    <name evidence="2" type="ORF">IAA93_07580</name>
</gene>
<feature type="region of interest" description="Disordered" evidence="1">
    <location>
        <begin position="109"/>
        <end position="154"/>
    </location>
</feature>
<evidence type="ECO:0000313" key="2">
    <source>
        <dbReference type="EMBL" id="HJD53566.1"/>
    </source>
</evidence>
<protein>
    <recommendedName>
        <fullName evidence="4">Tetratricopeptide repeat protein</fullName>
    </recommendedName>
</protein>
<dbReference type="Proteomes" id="UP000787625">
    <property type="component" value="Unassembled WGS sequence"/>
</dbReference>